<dbReference type="InterPro" id="IPR050707">
    <property type="entry name" value="HTH_MetabolicPath_Reg"/>
</dbReference>
<dbReference type="Pfam" id="PF09339">
    <property type="entry name" value="HTH_IclR"/>
    <property type="match status" value="1"/>
</dbReference>
<dbReference type="InterPro" id="IPR036390">
    <property type="entry name" value="WH_DNA-bd_sf"/>
</dbReference>
<evidence type="ECO:0000313" key="4">
    <source>
        <dbReference type="EMBL" id="PJJ57317.1"/>
    </source>
</evidence>
<dbReference type="PANTHER" id="PTHR30136">
    <property type="entry name" value="HELIX-TURN-HELIX TRANSCRIPTIONAL REGULATOR, ICLR FAMILY"/>
    <property type="match status" value="1"/>
</dbReference>
<keyword evidence="1" id="KW-0805">Transcription regulation</keyword>
<dbReference type="PROSITE" id="PS51077">
    <property type="entry name" value="HTH_ICLR"/>
    <property type="match status" value="1"/>
</dbReference>
<proteinExistence type="predicted"/>
<dbReference type="RefSeq" id="WP_100414632.1">
    <property type="nucleotide sequence ID" value="NZ_PGEZ01000001.1"/>
</dbReference>
<dbReference type="GO" id="GO:0045892">
    <property type="term" value="P:negative regulation of DNA-templated transcription"/>
    <property type="evidence" value="ECO:0007669"/>
    <property type="project" value="TreeGrafter"/>
</dbReference>
<comment type="caution">
    <text evidence="4">The sequence shown here is derived from an EMBL/GenBank/DDBJ whole genome shotgun (WGS) entry which is preliminary data.</text>
</comment>
<dbReference type="Gene3D" id="1.10.10.10">
    <property type="entry name" value="Winged helix-like DNA-binding domain superfamily/Winged helix DNA-binding domain"/>
    <property type="match status" value="1"/>
</dbReference>
<accession>A0A2M9BH90</accession>
<name>A0A2M9BH90_9ACTN</name>
<keyword evidence="5" id="KW-1185">Reference proteome</keyword>
<keyword evidence="2" id="KW-0804">Transcription</keyword>
<gene>
    <name evidence="4" type="ORF">CLV56_1544</name>
</gene>
<dbReference type="GO" id="GO:0003677">
    <property type="term" value="F:DNA binding"/>
    <property type="evidence" value="ECO:0007669"/>
    <property type="project" value="UniProtKB-KW"/>
</dbReference>
<dbReference type="Proteomes" id="UP000230842">
    <property type="component" value="Unassembled WGS sequence"/>
</dbReference>
<protein>
    <submittedName>
        <fullName evidence="4">DNA-binding IclR family transcriptional regulator</fullName>
    </submittedName>
</protein>
<evidence type="ECO:0000259" key="3">
    <source>
        <dbReference type="PROSITE" id="PS51077"/>
    </source>
</evidence>
<dbReference type="OrthoDB" id="156285at2"/>
<dbReference type="SMART" id="SM00346">
    <property type="entry name" value="HTH_ICLR"/>
    <property type="match status" value="1"/>
</dbReference>
<dbReference type="SUPFAM" id="SSF46785">
    <property type="entry name" value="Winged helix' DNA-binding domain"/>
    <property type="match status" value="1"/>
</dbReference>
<evidence type="ECO:0000256" key="1">
    <source>
        <dbReference type="ARBA" id="ARBA00023015"/>
    </source>
</evidence>
<dbReference type="EMBL" id="PGEZ01000001">
    <property type="protein sequence ID" value="PJJ57317.1"/>
    <property type="molecule type" value="Genomic_DNA"/>
</dbReference>
<dbReference type="Gene3D" id="3.30.450.40">
    <property type="match status" value="2"/>
</dbReference>
<reference evidence="4 5" key="1">
    <citation type="submission" date="2017-11" db="EMBL/GenBank/DDBJ databases">
        <title>Genomic Encyclopedia of Archaeal and Bacterial Type Strains, Phase II (KMG-II): From Individual Species to Whole Genera.</title>
        <authorList>
            <person name="Goeker M."/>
        </authorList>
    </citation>
    <scope>NUCLEOTIDE SEQUENCE [LARGE SCALE GENOMIC DNA]</scope>
    <source>
        <strain evidence="4 5">DSM 27763</strain>
    </source>
</reference>
<dbReference type="GO" id="GO:0003700">
    <property type="term" value="F:DNA-binding transcription factor activity"/>
    <property type="evidence" value="ECO:0007669"/>
    <property type="project" value="TreeGrafter"/>
</dbReference>
<dbReference type="InterPro" id="IPR005471">
    <property type="entry name" value="Tscrpt_reg_IclR_N"/>
</dbReference>
<dbReference type="InterPro" id="IPR036388">
    <property type="entry name" value="WH-like_DNA-bd_sf"/>
</dbReference>
<dbReference type="AlphaFoldDB" id="A0A2M9BH90"/>
<evidence type="ECO:0000313" key="5">
    <source>
        <dbReference type="Proteomes" id="UP000230842"/>
    </source>
</evidence>
<organism evidence="4 5">
    <name type="scientific">Mumia flava</name>
    <dbReference type="NCBI Taxonomy" id="1348852"/>
    <lineage>
        <taxon>Bacteria</taxon>
        <taxon>Bacillati</taxon>
        <taxon>Actinomycetota</taxon>
        <taxon>Actinomycetes</taxon>
        <taxon>Propionibacteriales</taxon>
        <taxon>Nocardioidaceae</taxon>
        <taxon>Mumia</taxon>
    </lineage>
</organism>
<dbReference type="SUPFAM" id="SSF55781">
    <property type="entry name" value="GAF domain-like"/>
    <property type="match status" value="1"/>
</dbReference>
<dbReference type="InterPro" id="IPR029016">
    <property type="entry name" value="GAF-like_dom_sf"/>
</dbReference>
<sequence length="235" mass="23901">MAAIPDQTARIVDGAEGSQTLERGLAVLEAVAGAPKPMTAAQVVAVTGLHRSVTHRLLVSLQRTGFVVRDSGGCFRSGPTLHGLVEVTRPSLRELAVPVLHALGAELDATATLVEAIGGAAVATVVAEPPGDGPRFSYRVGNRDPLDRGAGGLAALASGPPTAGEAPRVAEVRARGWVRTDSELNAGAYGVAAPITSVPGVRAAVTIVTHRADVADAAVEPVRRAAAALTDATRR</sequence>
<evidence type="ECO:0000256" key="2">
    <source>
        <dbReference type="ARBA" id="ARBA00023163"/>
    </source>
</evidence>
<dbReference type="PANTHER" id="PTHR30136:SF24">
    <property type="entry name" value="HTH-TYPE TRANSCRIPTIONAL REPRESSOR ALLR"/>
    <property type="match status" value="1"/>
</dbReference>
<feature type="domain" description="HTH iclR-type" evidence="3">
    <location>
        <begin position="18"/>
        <end position="79"/>
    </location>
</feature>
<keyword evidence="4" id="KW-0238">DNA-binding</keyword>